<dbReference type="PATRIC" id="fig|1423734.3.peg.2139"/>
<dbReference type="InterPro" id="IPR018656">
    <property type="entry name" value="DUF2087"/>
</dbReference>
<keyword evidence="5" id="KW-1185">Reference proteome</keyword>
<dbReference type="STRING" id="1423734.FC83_GL002116"/>
<evidence type="ECO:0000256" key="2">
    <source>
        <dbReference type="ARBA" id="ARBA00023163"/>
    </source>
</evidence>
<sequence length="255" mass="29138">MSVNNFVDSIRQQTYTFFGGEVMDPTTLTLAELGQGYRQVGDLLICNYCQAAFTQQPALTSHLEMKHGGALTALLAADSKYNMLTPTQQTLLQAFSQGLKDKDIATQQQVSDSTIRHQKFTFREKAKQAQLYLAQYQAVFGTKTGTDLLPMPPGTDTKDARFKLTPQEYIKLTQQYLDFSTPQLILKRLPKGQKKIIALLYRIRAEFDFDTKYPQAQLDAKLKAIATDYVTLRRYLIDYGFLARTTDNHTYWRIF</sequence>
<dbReference type="Proteomes" id="UP000051236">
    <property type="component" value="Unassembled WGS sequence"/>
</dbReference>
<gene>
    <name evidence="4" type="ORF">FC83_GL002116</name>
</gene>
<comment type="caution">
    <text evidence="4">The sequence shown here is derived from an EMBL/GenBank/DDBJ whole genome shotgun (WGS) entry which is preliminary data.</text>
</comment>
<dbReference type="SUPFAM" id="SSF46894">
    <property type="entry name" value="C-terminal effector domain of the bipartite response regulators"/>
    <property type="match status" value="1"/>
</dbReference>
<reference evidence="4 5" key="1">
    <citation type="journal article" date="2015" name="Genome Announc.">
        <title>Expanding the biotechnology potential of lactobacilli through comparative genomics of 213 strains and associated genera.</title>
        <authorList>
            <person name="Sun Z."/>
            <person name="Harris H.M."/>
            <person name="McCann A."/>
            <person name="Guo C."/>
            <person name="Argimon S."/>
            <person name="Zhang W."/>
            <person name="Yang X."/>
            <person name="Jeffery I.B."/>
            <person name="Cooney J.C."/>
            <person name="Kagawa T.F."/>
            <person name="Liu W."/>
            <person name="Song Y."/>
            <person name="Salvetti E."/>
            <person name="Wrobel A."/>
            <person name="Rasinkangas P."/>
            <person name="Parkhill J."/>
            <person name="Rea M.C."/>
            <person name="O'Sullivan O."/>
            <person name="Ritari J."/>
            <person name="Douillard F.P."/>
            <person name="Paul Ross R."/>
            <person name="Yang R."/>
            <person name="Briner A.E."/>
            <person name="Felis G.E."/>
            <person name="de Vos W.M."/>
            <person name="Barrangou R."/>
            <person name="Klaenhammer T.R."/>
            <person name="Caufield P.W."/>
            <person name="Cui Y."/>
            <person name="Zhang H."/>
            <person name="O'Toole P.W."/>
        </authorList>
    </citation>
    <scope>NUCLEOTIDE SEQUENCE [LARGE SCALE GENOMIC DNA]</scope>
    <source>
        <strain evidence="4 5">DSM 18527</strain>
    </source>
</reference>
<accession>A0A0R1XWU6</accession>
<dbReference type="PROSITE" id="PS50157">
    <property type="entry name" value="ZINC_FINGER_C2H2_2"/>
    <property type="match status" value="1"/>
</dbReference>
<keyword evidence="2" id="KW-0804">Transcription</keyword>
<keyword evidence="1" id="KW-0805">Transcription regulation</keyword>
<dbReference type="Pfam" id="PF09860">
    <property type="entry name" value="DUF2087"/>
    <property type="match status" value="1"/>
</dbReference>
<dbReference type="PROSITE" id="PS00028">
    <property type="entry name" value="ZINC_FINGER_C2H2_1"/>
    <property type="match status" value="1"/>
</dbReference>
<evidence type="ECO:0000313" key="5">
    <source>
        <dbReference type="Proteomes" id="UP000051236"/>
    </source>
</evidence>
<organism evidence="4 5">
    <name type="scientific">Agrilactobacillus composti DSM 18527 = JCM 14202</name>
    <dbReference type="NCBI Taxonomy" id="1423734"/>
    <lineage>
        <taxon>Bacteria</taxon>
        <taxon>Bacillati</taxon>
        <taxon>Bacillota</taxon>
        <taxon>Bacilli</taxon>
        <taxon>Lactobacillales</taxon>
        <taxon>Lactobacillaceae</taxon>
        <taxon>Agrilactobacillus</taxon>
    </lineage>
</organism>
<dbReference type="AlphaFoldDB" id="A0A0R1XWU6"/>
<protein>
    <recommendedName>
        <fullName evidence="3">C2H2-type domain-containing protein</fullName>
    </recommendedName>
</protein>
<dbReference type="InterPro" id="IPR013087">
    <property type="entry name" value="Znf_C2H2_type"/>
</dbReference>
<dbReference type="InterPro" id="IPR036388">
    <property type="entry name" value="WH-like_DNA-bd_sf"/>
</dbReference>
<evidence type="ECO:0000259" key="3">
    <source>
        <dbReference type="PROSITE" id="PS50157"/>
    </source>
</evidence>
<dbReference type="Gene3D" id="1.10.10.10">
    <property type="entry name" value="Winged helix-like DNA-binding domain superfamily/Winged helix DNA-binding domain"/>
    <property type="match status" value="1"/>
</dbReference>
<feature type="domain" description="C2H2-type" evidence="3">
    <location>
        <begin position="44"/>
        <end position="72"/>
    </location>
</feature>
<dbReference type="eggNOG" id="COG3860">
    <property type="taxonomic scope" value="Bacteria"/>
</dbReference>
<name>A0A0R1XWU6_9LACO</name>
<dbReference type="EMBL" id="AZGA01000024">
    <property type="protein sequence ID" value="KRM34632.1"/>
    <property type="molecule type" value="Genomic_DNA"/>
</dbReference>
<evidence type="ECO:0000313" key="4">
    <source>
        <dbReference type="EMBL" id="KRM34632.1"/>
    </source>
</evidence>
<proteinExistence type="predicted"/>
<dbReference type="InterPro" id="IPR016032">
    <property type="entry name" value="Sig_transdc_resp-reg_C-effctor"/>
</dbReference>
<dbReference type="GO" id="GO:0003677">
    <property type="term" value="F:DNA binding"/>
    <property type="evidence" value="ECO:0007669"/>
    <property type="project" value="InterPro"/>
</dbReference>
<dbReference type="GO" id="GO:0006355">
    <property type="term" value="P:regulation of DNA-templated transcription"/>
    <property type="evidence" value="ECO:0007669"/>
    <property type="project" value="InterPro"/>
</dbReference>
<evidence type="ECO:0000256" key="1">
    <source>
        <dbReference type="ARBA" id="ARBA00023015"/>
    </source>
</evidence>